<gene>
    <name evidence="2" type="ORF">E4T80_02180</name>
</gene>
<dbReference type="PROSITE" id="PS50943">
    <property type="entry name" value="HTH_CROC1"/>
    <property type="match status" value="1"/>
</dbReference>
<dbReference type="Proteomes" id="UP000297396">
    <property type="component" value="Unassembled WGS sequence"/>
</dbReference>
<dbReference type="Pfam" id="PF01381">
    <property type="entry name" value="HTH_3"/>
    <property type="match status" value="1"/>
</dbReference>
<dbReference type="SUPFAM" id="SSF47413">
    <property type="entry name" value="lambda repressor-like DNA-binding domains"/>
    <property type="match status" value="1"/>
</dbReference>
<dbReference type="InterPro" id="IPR001387">
    <property type="entry name" value="Cro/C1-type_HTH"/>
</dbReference>
<dbReference type="EMBL" id="SPPA01000003">
    <property type="protein sequence ID" value="TFV13025.1"/>
    <property type="molecule type" value="Genomic_DNA"/>
</dbReference>
<evidence type="ECO:0000259" key="1">
    <source>
        <dbReference type="PROSITE" id="PS50943"/>
    </source>
</evidence>
<dbReference type="GO" id="GO:0003677">
    <property type="term" value="F:DNA binding"/>
    <property type="evidence" value="ECO:0007669"/>
    <property type="project" value="InterPro"/>
</dbReference>
<proteinExistence type="predicted"/>
<feature type="domain" description="HTH cro/C1-type" evidence="1">
    <location>
        <begin position="8"/>
        <end position="62"/>
    </location>
</feature>
<protein>
    <submittedName>
        <fullName evidence="2">XRE family transcriptional regulator</fullName>
    </submittedName>
</protein>
<evidence type="ECO:0000313" key="3">
    <source>
        <dbReference type="Proteomes" id="UP000297396"/>
    </source>
</evidence>
<reference evidence="2 3" key="1">
    <citation type="submission" date="2019-03" db="EMBL/GenBank/DDBJ databases">
        <title>Diversity of the mouse oral microbiome.</title>
        <authorList>
            <person name="Joseph S."/>
            <person name="Aduse-Opoku J."/>
            <person name="Curtis M."/>
            <person name="Wade W."/>
            <person name="Hashim A."/>
        </authorList>
    </citation>
    <scope>NUCLEOTIDE SEQUENCE [LARGE SCALE GENOMIC DNA]</scope>
    <source>
        <strain evidence="2 3">WT12</strain>
    </source>
</reference>
<organism evidence="2 3">
    <name type="scientific">Muribacter muris</name>
    <dbReference type="NCBI Taxonomy" id="67855"/>
    <lineage>
        <taxon>Bacteria</taxon>
        <taxon>Pseudomonadati</taxon>
        <taxon>Pseudomonadota</taxon>
        <taxon>Gammaproteobacteria</taxon>
        <taxon>Pasteurellales</taxon>
        <taxon>Pasteurellaceae</taxon>
        <taxon>Muribacter</taxon>
    </lineage>
</organism>
<accession>A0A4Y9K8Q4</accession>
<dbReference type="Gene3D" id="1.10.260.40">
    <property type="entry name" value="lambda repressor-like DNA-binding domains"/>
    <property type="match status" value="1"/>
</dbReference>
<dbReference type="RefSeq" id="WP_135054532.1">
    <property type="nucleotide sequence ID" value="NZ_JADGLC010000003.1"/>
</dbReference>
<comment type="caution">
    <text evidence="2">The sequence shown here is derived from an EMBL/GenBank/DDBJ whole genome shotgun (WGS) entry which is preliminary data.</text>
</comment>
<dbReference type="SMART" id="SM00530">
    <property type="entry name" value="HTH_XRE"/>
    <property type="match status" value="1"/>
</dbReference>
<dbReference type="OrthoDB" id="5678656at2"/>
<name>A0A4Y9K8Q4_9PAST</name>
<sequence>MSELNQKIKILREINQWSQEEMAEKMNMSLNSYARLERGETKLNIEKLEQIANVFNMDIFEFMQPGNKGFYVMLNDADNNKMINYASNDSMGVEIEKLNLIIKHKDEIIKNKDELLQQKQNEIASLKQIIELIKG</sequence>
<dbReference type="CDD" id="cd00093">
    <property type="entry name" value="HTH_XRE"/>
    <property type="match status" value="1"/>
</dbReference>
<evidence type="ECO:0000313" key="2">
    <source>
        <dbReference type="EMBL" id="TFV13025.1"/>
    </source>
</evidence>
<dbReference type="AlphaFoldDB" id="A0A4Y9K8Q4"/>
<dbReference type="InterPro" id="IPR010982">
    <property type="entry name" value="Lambda_DNA-bd_dom_sf"/>
</dbReference>